<evidence type="ECO:0008006" key="4">
    <source>
        <dbReference type="Google" id="ProtNLM"/>
    </source>
</evidence>
<name>A0A7U7EPB8_9GAMM</name>
<comment type="caution">
    <text evidence="2">The sequence shown here is derived from an EMBL/GenBank/DDBJ whole genome shotgun (WGS) entry which is preliminary data.</text>
</comment>
<evidence type="ECO:0000313" key="2">
    <source>
        <dbReference type="EMBL" id="CAD5108630.1"/>
    </source>
</evidence>
<evidence type="ECO:0000313" key="3">
    <source>
        <dbReference type="Proteomes" id="UP000583387"/>
    </source>
</evidence>
<accession>A0A7U7EPB8</accession>
<keyword evidence="3" id="KW-1185">Reference proteome</keyword>
<dbReference type="Proteomes" id="UP000583387">
    <property type="component" value="Unassembled WGS sequence"/>
</dbReference>
<organism evidence="2 3">
    <name type="scientific">Zestomonas carbonaria</name>
    <dbReference type="NCBI Taxonomy" id="2762745"/>
    <lineage>
        <taxon>Bacteria</taxon>
        <taxon>Pseudomonadati</taxon>
        <taxon>Pseudomonadota</taxon>
        <taxon>Gammaproteobacteria</taxon>
        <taxon>Pseudomonadales</taxon>
        <taxon>Pseudomonadaceae</taxon>
        <taxon>Zestomonas</taxon>
    </lineage>
</organism>
<proteinExistence type="predicted"/>
<dbReference type="AlphaFoldDB" id="A0A7U7EPB8"/>
<reference evidence="2 3" key="1">
    <citation type="submission" date="2020-08" db="EMBL/GenBank/DDBJ databases">
        <authorList>
            <person name="Criscuolo A."/>
        </authorList>
    </citation>
    <scope>NUCLEOTIDE SEQUENCE [LARGE SCALE GENOMIC DNA]</scope>
    <source>
        <strain evidence="2">CIP111764</strain>
    </source>
</reference>
<feature type="chain" id="PRO_5031296575" description="Sel1 repeat family protein" evidence="1">
    <location>
        <begin position="21"/>
        <end position="177"/>
    </location>
</feature>
<feature type="signal peptide" evidence="1">
    <location>
        <begin position="1"/>
        <end position="20"/>
    </location>
</feature>
<protein>
    <recommendedName>
        <fullName evidence="4">Sel1 repeat family protein</fullName>
    </recommendedName>
</protein>
<dbReference type="RefSeq" id="WP_187671945.1">
    <property type="nucleotide sequence ID" value="NZ_CAJFCI010000057.1"/>
</dbReference>
<keyword evidence="1" id="KW-0732">Signal</keyword>
<gene>
    <name evidence="2" type="ORF">PSEWESI4_02922</name>
</gene>
<evidence type="ECO:0000256" key="1">
    <source>
        <dbReference type="SAM" id="SignalP"/>
    </source>
</evidence>
<sequence length="177" mass="18797">MTRWLLLAAPLLLAGCVSTGCDDAPLSGSSCREEHLLQQNDMLQAKLLIASGDLENYELARALLNRAAPRDSSGEVPFYQAVLLIREGPQVDEVLGLLEDAAAKGHPHAIALLYKIHSEPYLIAEADLIQAESYRATYASLDVAKSGYPSFDQALRVVDGLLGAPATLPADGTAGSP</sequence>
<dbReference type="EMBL" id="CAJFCI010000057">
    <property type="protein sequence ID" value="CAD5108630.1"/>
    <property type="molecule type" value="Genomic_DNA"/>
</dbReference>
<dbReference type="PROSITE" id="PS51257">
    <property type="entry name" value="PROKAR_LIPOPROTEIN"/>
    <property type="match status" value="1"/>
</dbReference>